<dbReference type="PANTHER" id="PTHR46825:SF7">
    <property type="entry name" value="D-ALANYL-D-ALANINE CARBOXYPEPTIDASE"/>
    <property type="match status" value="1"/>
</dbReference>
<dbReference type="Pfam" id="PF00144">
    <property type="entry name" value="Beta-lactamase"/>
    <property type="match status" value="1"/>
</dbReference>
<dbReference type="PATRIC" id="fig|1240678.4.peg.4800"/>
<gene>
    <name evidence="2" type="ORF">SNA_22515</name>
</gene>
<evidence type="ECO:0000259" key="1">
    <source>
        <dbReference type="Pfam" id="PF00144"/>
    </source>
</evidence>
<protein>
    <recommendedName>
        <fullName evidence="1">Beta-lactamase-related domain-containing protein</fullName>
    </recommendedName>
</protein>
<dbReference type="PANTHER" id="PTHR46825">
    <property type="entry name" value="D-ALANYL-D-ALANINE-CARBOXYPEPTIDASE/ENDOPEPTIDASE AMPH"/>
    <property type="match status" value="1"/>
</dbReference>
<sequence>MNKIQDALEQVVVEGLPGIVAEVRDGDRSWFGTAGVADIETGRARTQGEQFSIGSLTKAFTATVAFKLVDEHRLRLDDTVEQWLPGLVQGNGNDGSAITVRHLMQQTSGLVNYAFDDPDMMDRYVTTGYLTHRFDKWTPEQLIQLAMKYPPYFAPGTAFRYSNANYMLLGLIIERASGCNFAEELSRLILHPLGLTGTYLPGTETTISGPHPRLYTKLPAGDPDAKVYDVTEWDPSLGWAAGGLVSTTADLGRFFNALLSGELFSPALQAEMWATVSTEGAGWIPNTRYGMGTFEQTLPNGVTVFGGGGALNGSWTYVMGTRDGKRLVVCNVNGDWVNPIAAFFKVLEAEFPPAETQ</sequence>
<dbReference type="RefSeq" id="WP_044366250.1">
    <property type="nucleotide sequence ID" value="NZ_JRKI01000029.1"/>
</dbReference>
<dbReference type="Proteomes" id="UP000032458">
    <property type="component" value="Unassembled WGS sequence"/>
</dbReference>
<comment type="caution">
    <text evidence="2">The sequence shown here is derived from an EMBL/GenBank/DDBJ whole genome shotgun (WGS) entry which is preliminary data.</text>
</comment>
<reference evidence="2 3" key="1">
    <citation type="submission" date="2014-09" db="EMBL/GenBank/DDBJ databases">
        <title>Draft genome sequence of Streptomyces natalensis ATCC 27448, producer of the antifungal pimaricin.</title>
        <authorList>
            <person name="Mendes M.V."/>
            <person name="Beites T."/>
            <person name="Pires S."/>
            <person name="Santos C.L."/>
            <person name="Moradas-Ferreira P."/>
        </authorList>
    </citation>
    <scope>NUCLEOTIDE SEQUENCE [LARGE SCALE GENOMIC DNA]</scope>
    <source>
        <strain evidence="2 3">ATCC 27448</strain>
    </source>
</reference>
<accession>A0A0D7CJH5</accession>
<dbReference type="InterPro" id="IPR012338">
    <property type="entry name" value="Beta-lactam/transpept-like"/>
</dbReference>
<dbReference type="AlphaFoldDB" id="A0A0D7CJH5"/>
<evidence type="ECO:0000313" key="2">
    <source>
        <dbReference type="EMBL" id="KIZ16015.1"/>
    </source>
</evidence>
<name>A0A0D7CJH5_9ACTN</name>
<feature type="domain" description="Beta-lactamase-related" evidence="1">
    <location>
        <begin position="8"/>
        <end position="334"/>
    </location>
</feature>
<dbReference type="SUPFAM" id="SSF56601">
    <property type="entry name" value="beta-lactamase/transpeptidase-like"/>
    <property type="match status" value="1"/>
</dbReference>
<dbReference type="Gene3D" id="3.40.710.10">
    <property type="entry name" value="DD-peptidase/beta-lactamase superfamily"/>
    <property type="match status" value="1"/>
</dbReference>
<dbReference type="InterPro" id="IPR050491">
    <property type="entry name" value="AmpC-like"/>
</dbReference>
<dbReference type="EMBL" id="JRKI01000029">
    <property type="protein sequence ID" value="KIZ16015.1"/>
    <property type="molecule type" value="Genomic_DNA"/>
</dbReference>
<dbReference type="InterPro" id="IPR001466">
    <property type="entry name" value="Beta-lactam-related"/>
</dbReference>
<organism evidence="2 3">
    <name type="scientific">Streptomyces natalensis ATCC 27448</name>
    <dbReference type="NCBI Taxonomy" id="1240678"/>
    <lineage>
        <taxon>Bacteria</taxon>
        <taxon>Bacillati</taxon>
        <taxon>Actinomycetota</taxon>
        <taxon>Actinomycetes</taxon>
        <taxon>Kitasatosporales</taxon>
        <taxon>Streptomycetaceae</taxon>
        <taxon>Streptomyces</taxon>
    </lineage>
</organism>
<proteinExistence type="predicted"/>
<evidence type="ECO:0000313" key="3">
    <source>
        <dbReference type="Proteomes" id="UP000032458"/>
    </source>
</evidence>
<keyword evidence="3" id="KW-1185">Reference proteome</keyword>